<gene>
    <name evidence="2" type="ORF">PLOB_00021025</name>
</gene>
<dbReference type="EMBL" id="CALNXK010000244">
    <property type="protein sequence ID" value="CAH3178734.1"/>
    <property type="molecule type" value="Genomic_DNA"/>
</dbReference>
<feature type="compositionally biased region" description="Basic residues" evidence="1">
    <location>
        <begin position="17"/>
        <end position="39"/>
    </location>
</feature>
<feature type="region of interest" description="Disordered" evidence="1">
    <location>
        <begin position="1"/>
        <end position="72"/>
    </location>
</feature>
<feature type="region of interest" description="Disordered" evidence="1">
    <location>
        <begin position="127"/>
        <end position="189"/>
    </location>
</feature>
<evidence type="ECO:0000313" key="3">
    <source>
        <dbReference type="Proteomes" id="UP001159405"/>
    </source>
</evidence>
<accession>A0ABN8RL10</accession>
<evidence type="ECO:0000256" key="1">
    <source>
        <dbReference type="SAM" id="MobiDB-lite"/>
    </source>
</evidence>
<dbReference type="Pfam" id="PF15335">
    <property type="entry name" value="CAAP1"/>
    <property type="match status" value="1"/>
</dbReference>
<proteinExistence type="predicted"/>
<name>A0ABN8RL10_9CNID</name>
<reference evidence="2 3" key="1">
    <citation type="submission" date="2022-05" db="EMBL/GenBank/DDBJ databases">
        <authorList>
            <consortium name="Genoscope - CEA"/>
            <person name="William W."/>
        </authorList>
    </citation>
    <scope>NUCLEOTIDE SEQUENCE [LARGE SCALE GENOMIC DNA]</scope>
</reference>
<dbReference type="PANTHER" id="PTHR14740:SF3">
    <property type="entry name" value="CASPASE ACTIVITY AND APOPTOSIS INHIBITOR 1"/>
    <property type="match status" value="1"/>
</dbReference>
<feature type="compositionally biased region" description="Basic and acidic residues" evidence="1">
    <location>
        <begin position="50"/>
        <end position="63"/>
    </location>
</feature>
<dbReference type="Proteomes" id="UP001159405">
    <property type="component" value="Unassembled WGS sequence"/>
</dbReference>
<organism evidence="2 3">
    <name type="scientific">Porites lobata</name>
    <dbReference type="NCBI Taxonomy" id="104759"/>
    <lineage>
        <taxon>Eukaryota</taxon>
        <taxon>Metazoa</taxon>
        <taxon>Cnidaria</taxon>
        <taxon>Anthozoa</taxon>
        <taxon>Hexacorallia</taxon>
        <taxon>Scleractinia</taxon>
        <taxon>Fungiina</taxon>
        <taxon>Poritidae</taxon>
        <taxon>Porites</taxon>
    </lineage>
</organism>
<evidence type="ECO:0008006" key="4">
    <source>
        <dbReference type="Google" id="ProtNLM"/>
    </source>
</evidence>
<protein>
    <recommendedName>
        <fullName evidence="4">Caspase activity and apoptosis inhibitor 1</fullName>
    </recommendedName>
</protein>
<sequence length="263" mass="30302">MDKKAVSPDSSTQITEKKKKSKKRKHKHRSKSGKSKKFKSSSSSQDIESDSTKTESKRNKSDSESITPLTEFLDDKAELHEQLFTIISKKEVKEMMPDILKKLSFKEVKNLCSEQLQLLSKRQLESIITGKDLDSSEDESSGEPENREKLIVAQEQHEEEDKIRKLDSDSERKQERIKTGREEEKKENDMIIFQEMITIPNQEEIDELVGGRSAMRENNKGDPGQFDGPTADEEAELKELEFRARALESLVRARERQMKIEQG</sequence>
<comment type="caution">
    <text evidence="2">The sequence shown here is derived from an EMBL/GenBank/DDBJ whole genome shotgun (WGS) entry which is preliminary data.</text>
</comment>
<dbReference type="InterPro" id="IPR038991">
    <property type="entry name" value="CAAP1"/>
</dbReference>
<dbReference type="PANTHER" id="PTHR14740">
    <property type="entry name" value="CASPASE ACTIVITY AND APOPTOSIS INHIBITOR 1"/>
    <property type="match status" value="1"/>
</dbReference>
<evidence type="ECO:0000313" key="2">
    <source>
        <dbReference type="EMBL" id="CAH3178734.1"/>
    </source>
</evidence>
<feature type="compositionally biased region" description="Basic and acidic residues" evidence="1">
    <location>
        <begin position="144"/>
        <end position="189"/>
    </location>
</feature>
<keyword evidence="3" id="KW-1185">Reference proteome</keyword>
<feature type="region of interest" description="Disordered" evidence="1">
    <location>
        <begin position="212"/>
        <end position="232"/>
    </location>
</feature>